<evidence type="ECO:0000313" key="1">
    <source>
        <dbReference type="EMBL" id="ELU37655.1"/>
    </source>
</evidence>
<comment type="caution">
    <text evidence="1">The sequence shown here is derived from an EMBL/GenBank/DDBJ whole genome shotgun (WGS) entry which is preliminary data.</text>
</comment>
<dbReference type="AlphaFoldDB" id="L8WIB1"/>
<name>L8WIB1_THACA</name>
<dbReference type="Proteomes" id="UP000011668">
    <property type="component" value="Unassembled WGS sequence"/>
</dbReference>
<gene>
    <name evidence="1" type="ORF">AG1IA_08313</name>
</gene>
<dbReference type="EMBL" id="AFRT01002512">
    <property type="protein sequence ID" value="ELU37655.1"/>
    <property type="molecule type" value="Genomic_DNA"/>
</dbReference>
<evidence type="ECO:0000313" key="2">
    <source>
        <dbReference type="Proteomes" id="UP000011668"/>
    </source>
</evidence>
<organism evidence="1 2">
    <name type="scientific">Thanatephorus cucumeris (strain AG1-IA)</name>
    <name type="common">Rice sheath blight fungus</name>
    <name type="synonym">Rhizoctonia solani</name>
    <dbReference type="NCBI Taxonomy" id="983506"/>
    <lineage>
        <taxon>Eukaryota</taxon>
        <taxon>Fungi</taxon>
        <taxon>Dikarya</taxon>
        <taxon>Basidiomycota</taxon>
        <taxon>Agaricomycotina</taxon>
        <taxon>Agaricomycetes</taxon>
        <taxon>Cantharellales</taxon>
        <taxon>Ceratobasidiaceae</taxon>
        <taxon>Rhizoctonia</taxon>
        <taxon>Rhizoctonia solani AG-1</taxon>
    </lineage>
</organism>
<sequence>MYPPRPSLPPPSQLGNKAPCRTGDMIFEFDSSLGLQDAALIRRTPDHDSTESTHLTANLFPRSIALWTTSPLVKTQFDVTPFLGTCSMPVTRASEGGMQHVSGLSSTWVGSLGLASSNRHVYIA</sequence>
<reference evidence="1 2" key="1">
    <citation type="journal article" date="2013" name="Nat. Commun.">
        <title>The evolution and pathogenic mechanisms of the rice sheath blight pathogen.</title>
        <authorList>
            <person name="Zheng A."/>
            <person name="Lin R."/>
            <person name="Xu L."/>
            <person name="Qin P."/>
            <person name="Tang C."/>
            <person name="Ai P."/>
            <person name="Zhang D."/>
            <person name="Liu Y."/>
            <person name="Sun Z."/>
            <person name="Feng H."/>
            <person name="Wang Y."/>
            <person name="Chen Y."/>
            <person name="Liang X."/>
            <person name="Fu R."/>
            <person name="Li Q."/>
            <person name="Zhang J."/>
            <person name="Yu X."/>
            <person name="Xie Z."/>
            <person name="Ding L."/>
            <person name="Guan P."/>
            <person name="Tang J."/>
            <person name="Liang Y."/>
            <person name="Wang S."/>
            <person name="Deng Q."/>
            <person name="Li S."/>
            <person name="Zhu J."/>
            <person name="Wang L."/>
            <person name="Liu H."/>
            <person name="Li P."/>
        </authorList>
    </citation>
    <scope>NUCLEOTIDE SEQUENCE [LARGE SCALE GENOMIC DNA]</scope>
    <source>
        <strain evidence="2">AG-1 IA</strain>
    </source>
</reference>
<accession>L8WIB1</accession>
<protein>
    <submittedName>
        <fullName evidence="1">Uncharacterized protein</fullName>
    </submittedName>
</protein>
<keyword evidence="2" id="KW-1185">Reference proteome</keyword>
<dbReference type="HOGENOM" id="CLU_2005458_0_0_1"/>
<proteinExistence type="predicted"/>